<keyword evidence="5 7" id="KW-0472">Membrane</keyword>
<dbReference type="NCBIfam" id="TIGR04057">
    <property type="entry name" value="SusC_RagA_signa"/>
    <property type="match status" value="1"/>
</dbReference>
<dbReference type="EMBL" id="JADIMI010000050">
    <property type="protein sequence ID" value="MBO8452262.1"/>
    <property type="molecule type" value="Genomic_DNA"/>
</dbReference>
<evidence type="ECO:0000256" key="5">
    <source>
        <dbReference type="ARBA" id="ARBA00023136"/>
    </source>
</evidence>
<feature type="domain" description="TonB-dependent receptor plug" evidence="9">
    <location>
        <begin position="137"/>
        <end position="266"/>
    </location>
</feature>
<feature type="chain" id="PRO_5039052176" evidence="8">
    <location>
        <begin position="22"/>
        <end position="1113"/>
    </location>
</feature>
<name>A0A9D9EQM1_9BACT</name>
<dbReference type="InterPro" id="IPR023996">
    <property type="entry name" value="TonB-dep_OMP_SusC/RagA"/>
</dbReference>
<organism evidence="10 11">
    <name type="scientific">Candidatus Cryptobacteroides intestinavium</name>
    <dbReference type="NCBI Taxonomy" id="2840766"/>
    <lineage>
        <taxon>Bacteria</taxon>
        <taxon>Pseudomonadati</taxon>
        <taxon>Bacteroidota</taxon>
        <taxon>Bacteroidia</taxon>
        <taxon>Bacteroidales</taxon>
        <taxon>Candidatus Cryptobacteroides</taxon>
    </lineage>
</organism>
<comment type="subcellular location">
    <subcellularLocation>
        <location evidence="1 7">Cell outer membrane</location>
        <topology evidence="1 7">Multi-pass membrane protein</topology>
    </subcellularLocation>
</comment>
<comment type="caution">
    <text evidence="10">The sequence shown here is derived from an EMBL/GenBank/DDBJ whole genome shotgun (WGS) entry which is preliminary data.</text>
</comment>
<dbReference type="AlphaFoldDB" id="A0A9D9EQM1"/>
<dbReference type="InterPro" id="IPR039426">
    <property type="entry name" value="TonB-dep_rcpt-like"/>
</dbReference>
<evidence type="ECO:0000259" key="9">
    <source>
        <dbReference type="Pfam" id="PF07715"/>
    </source>
</evidence>
<reference evidence="10" key="1">
    <citation type="submission" date="2020-10" db="EMBL/GenBank/DDBJ databases">
        <authorList>
            <person name="Gilroy R."/>
        </authorList>
    </citation>
    <scope>NUCLEOTIDE SEQUENCE</scope>
    <source>
        <strain evidence="10">B1-20833</strain>
    </source>
</reference>
<keyword evidence="8" id="KW-0732">Signal</keyword>
<dbReference type="NCBIfam" id="TIGR04056">
    <property type="entry name" value="OMP_RagA_SusC"/>
    <property type="match status" value="1"/>
</dbReference>
<dbReference type="InterPro" id="IPR023997">
    <property type="entry name" value="TonB-dep_OMP_SusC/RagA_CS"/>
</dbReference>
<comment type="similarity">
    <text evidence="7">Belongs to the TonB-dependent receptor family.</text>
</comment>
<dbReference type="Pfam" id="PF13715">
    <property type="entry name" value="CarbopepD_reg_2"/>
    <property type="match status" value="1"/>
</dbReference>
<dbReference type="InterPro" id="IPR036942">
    <property type="entry name" value="Beta-barrel_TonB_sf"/>
</dbReference>
<dbReference type="Proteomes" id="UP000823661">
    <property type="component" value="Unassembled WGS sequence"/>
</dbReference>
<dbReference type="GO" id="GO:0009279">
    <property type="term" value="C:cell outer membrane"/>
    <property type="evidence" value="ECO:0007669"/>
    <property type="project" value="UniProtKB-SubCell"/>
</dbReference>
<proteinExistence type="inferred from homology"/>
<dbReference type="Gene3D" id="2.170.130.10">
    <property type="entry name" value="TonB-dependent receptor, plug domain"/>
    <property type="match status" value="1"/>
</dbReference>
<evidence type="ECO:0000313" key="10">
    <source>
        <dbReference type="EMBL" id="MBO8452262.1"/>
    </source>
</evidence>
<protein>
    <submittedName>
        <fullName evidence="10">SusC/RagA family TonB-linked outer membrane protein</fullName>
    </submittedName>
</protein>
<evidence type="ECO:0000256" key="7">
    <source>
        <dbReference type="PROSITE-ProRule" id="PRU01360"/>
    </source>
</evidence>
<keyword evidence="3 7" id="KW-1134">Transmembrane beta strand</keyword>
<dbReference type="InterPro" id="IPR008969">
    <property type="entry name" value="CarboxyPept-like_regulatory"/>
</dbReference>
<evidence type="ECO:0000256" key="3">
    <source>
        <dbReference type="ARBA" id="ARBA00022452"/>
    </source>
</evidence>
<accession>A0A9D9EQM1</accession>
<dbReference type="InterPro" id="IPR037066">
    <property type="entry name" value="Plug_dom_sf"/>
</dbReference>
<reference evidence="10" key="2">
    <citation type="journal article" date="2021" name="PeerJ">
        <title>Extensive microbial diversity within the chicken gut microbiome revealed by metagenomics and culture.</title>
        <authorList>
            <person name="Gilroy R."/>
            <person name="Ravi A."/>
            <person name="Getino M."/>
            <person name="Pursley I."/>
            <person name="Horton D.L."/>
            <person name="Alikhan N.F."/>
            <person name="Baker D."/>
            <person name="Gharbi K."/>
            <person name="Hall N."/>
            <person name="Watson M."/>
            <person name="Adriaenssens E.M."/>
            <person name="Foster-Nyarko E."/>
            <person name="Jarju S."/>
            <person name="Secka A."/>
            <person name="Antonio M."/>
            <person name="Oren A."/>
            <person name="Chaudhuri R.R."/>
            <person name="La Ragione R."/>
            <person name="Hildebrand F."/>
            <person name="Pallen M.J."/>
        </authorList>
    </citation>
    <scope>NUCLEOTIDE SEQUENCE</scope>
    <source>
        <strain evidence="10">B1-20833</strain>
    </source>
</reference>
<dbReference type="Gene3D" id="2.40.170.20">
    <property type="entry name" value="TonB-dependent receptor, beta-barrel domain"/>
    <property type="match status" value="1"/>
</dbReference>
<dbReference type="PROSITE" id="PS52016">
    <property type="entry name" value="TONB_DEPENDENT_REC_3"/>
    <property type="match status" value="1"/>
</dbReference>
<sequence length="1113" mass="124427">MKAFFTVLLFAALAIAVPVYAGGVPTADIAFQGGQDDNTPRRGHIVGKVQDRNGVALPGVAVMIKGTGIGVETNSVGNYDLDLQGRTSGVIVFSCLGYSVQEINYKGQTHLNVTLQDDMEALDEIVVTGYGNYNRSEYVGAVTQIKAEDILIPGEATIDQMLQGVIPGMSVLNTTGKVGGTPKIRIRGTSTILGNQEPLWVVDGVIQTNPTPVPNDASPISGDMEDLAQTAGNAISWLNPADIETITVLKDAASTAIYGSQAANGVIVITTKRATGGGLSVNYSGNVSVSQRPSYGLYDMMNSQEWMQFQQEMYEDRNQYTQAILPIGYGGLIQKLQNKEITVQEFEHEFRRMENMNTDWFDILFRSAVSHTHNVSVSASGDKVQSRFSIGVNDTQGDAKGNDQLQFTASSNTTYRPVSTLSIDLSLNGSYRKVNDFAFGTDPYTYAMNTTRAIPVYNDDGSYFYHEKYGNPSHSYANENYYNYNILNEIENTGAQTTTQTFQSNLSLRWDFLDHFQFQGDVSMSMASVNMKSWATEYSNYITSIRGYEYGTVQPNSAEELASPLPYGGLLNTQNNSTFNWSVRGAFVYNNTFREKHRLTMNLGFQMTSDKTDGFTNMRYGYLRYRGEAYANVPLSITPVTGAATQMQTTLHEDMKNGSSIVNTISNQLSEYFTAVYSYDDRYVVNLNARLDASNRFGQDQNKRFNPTFSLGGKWRIGEEPFMDFADNWYDMFDISFSYGWRGNAVTAVSPYLIAQDGGIHDYFHQYYLTIQSLPYPDLGWERTRDFNVGVSFSFFKGRLSADFNYYDKLSSVLSSHDIPVEYGDVNAYIDGSIMKNRGYEFIISATPVRTEDWTWSLSFNTSHERNVVENNNRINSPEDYLTGAAIVPGEAYGTFWAYDFAGLDHETGRPLFNKTDETQPEFKDFLVKAGCTEPDLYGGINTSLRYRNFHLRAAFAISVGAQGWLPSFYATSGMPRPESNVPRYMADRWRQPGDEAHTTIPSIPAGNPNDLYTTLYYGDDGLSSQYSSIYEMYNRSTARIADTGFLRCRSISLQYDLPKDFINKLGMINAYVTASLTNPFVIAFDKRWEGRDPETMTWPARRTFSIALNLSF</sequence>
<evidence type="ECO:0000256" key="4">
    <source>
        <dbReference type="ARBA" id="ARBA00022692"/>
    </source>
</evidence>
<dbReference type="InterPro" id="IPR012910">
    <property type="entry name" value="Plug_dom"/>
</dbReference>
<gene>
    <name evidence="10" type="ORF">IAC06_05195</name>
</gene>
<evidence type="ECO:0000313" key="11">
    <source>
        <dbReference type="Proteomes" id="UP000823661"/>
    </source>
</evidence>
<dbReference type="SUPFAM" id="SSF49464">
    <property type="entry name" value="Carboxypeptidase regulatory domain-like"/>
    <property type="match status" value="1"/>
</dbReference>
<feature type="signal peptide" evidence="8">
    <location>
        <begin position="1"/>
        <end position="21"/>
    </location>
</feature>
<keyword evidence="2 7" id="KW-0813">Transport</keyword>
<evidence type="ECO:0000256" key="8">
    <source>
        <dbReference type="SAM" id="SignalP"/>
    </source>
</evidence>
<keyword evidence="4 7" id="KW-0812">Transmembrane</keyword>
<evidence type="ECO:0000256" key="1">
    <source>
        <dbReference type="ARBA" id="ARBA00004571"/>
    </source>
</evidence>
<keyword evidence="6 7" id="KW-0998">Cell outer membrane</keyword>
<evidence type="ECO:0000256" key="6">
    <source>
        <dbReference type="ARBA" id="ARBA00023237"/>
    </source>
</evidence>
<evidence type="ECO:0000256" key="2">
    <source>
        <dbReference type="ARBA" id="ARBA00022448"/>
    </source>
</evidence>
<dbReference type="SUPFAM" id="SSF56935">
    <property type="entry name" value="Porins"/>
    <property type="match status" value="1"/>
</dbReference>
<dbReference type="Pfam" id="PF07715">
    <property type="entry name" value="Plug"/>
    <property type="match status" value="1"/>
</dbReference>